<dbReference type="Pfam" id="PF01546">
    <property type="entry name" value="Peptidase_M20"/>
    <property type="match status" value="1"/>
</dbReference>
<dbReference type="SUPFAM" id="SSF53187">
    <property type="entry name" value="Zn-dependent exopeptidases"/>
    <property type="match status" value="1"/>
</dbReference>
<dbReference type="InterPro" id="IPR002933">
    <property type="entry name" value="Peptidase_M20"/>
</dbReference>
<accession>A0A2R6B0E5</accession>
<organism evidence="2 3">
    <name type="scientific">Candidatus Marsarchaeota G2 archaeon OSP_D</name>
    <dbReference type="NCBI Taxonomy" id="1978157"/>
    <lineage>
        <taxon>Archaea</taxon>
        <taxon>Candidatus Marsarchaeota</taxon>
        <taxon>Candidatus Marsarchaeota group 2</taxon>
    </lineage>
</organism>
<gene>
    <name evidence="2" type="ORF">B9Q03_02185</name>
</gene>
<comment type="caution">
    <text evidence="2">The sequence shown here is derived from an EMBL/GenBank/DDBJ whole genome shotgun (WGS) entry which is preliminary data.</text>
</comment>
<dbReference type="InterPro" id="IPR011650">
    <property type="entry name" value="Peptidase_M20_dimer"/>
</dbReference>
<feature type="domain" description="Peptidase M20 dimerisation" evidence="1">
    <location>
        <begin position="205"/>
        <end position="314"/>
    </location>
</feature>
<proteinExistence type="predicted"/>
<dbReference type="Pfam" id="PF07687">
    <property type="entry name" value="M20_dimer"/>
    <property type="match status" value="1"/>
</dbReference>
<dbReference type="InterPro" id="IPR050072">
    <property type="entry name" value="Peptidase_M20A"/>
</dbReference>
<evidence type="ECO:0000313" key="2">
    <source>
        <dbReference type="EMBL" id="PSN92104.1"/>
    </source>
</evidence>
<sequence>MDHLADVSREDVLRRVDKELLKRLTLELIRIPSPTGQEYEIGVYMSEKFRELGLKVSFQEVEPKRPNLIGRLRGSGGGATLQFDGHLDVSFTGQEEFLRGGVTSLSGRIETINNEEWIFGAGAFNMKSAHAAYYTALKALLDAGVELKGDVVLSATSGEIEETQVDEFVGAQYRGYGAGAHYAVTHSAVPDFVVLGEPTGMKLMVGHFGSLWAKVTNTGGTVVHTAWSRGVENKIEQMDVVLQELKKWKAEFESISEYKGYRGIVNLAAIRGGRPWKGSRTPDEVSVYVDVRFPPKWTPLQVQAMLEEFAQRVSRERGLKLVVEPYSVNPPTEIQESSYLVQSIKRNHREVVGVEPEVVYELWYSNAPHFNAMGAHAVNYGPSGGKKLSGLSLADKDREYISVEDLYACTKVYASLALDVCMKNRYDLRPDLRP</sequence>
<dbReference type="Gene3D" id="3.40.630.10">
    <property type="entry name" value="Zn peptidases"/>
    <property type="match status" value="2"/>
</dbReference>
<evidence type="ECO:0000259" key="1">
    <source>
        <dbReference type="Pfam" id="PF07687"/>
    </source>
</evidence>
<evidence type="ECO:0000313" key="3">
    <source>
        <dbReference type="Proteomes" id="UP000240322"/>
    </source>
</evidence>
<dbReference type="AlphaFoldDB" id="A0A2R6B0E5"/>
<protein>
    <recommendedName>
        <fullName evidence="1">Peptidase M20 dimerisation domain-containing protein</fullName>
    </recommendedName>
</protein>
<reference evidence="2 3" key="1">
    <citation type="submission" date="2017-04" db="EMBL/GenBank/DDBJ databases">
        <title>Novel microbial lineages endemic to geothermal iron-oxide mats fill important gaps in the evolutionary history of Archaea.</title>
        <authorList>
            <person name="Jay Z.J."/>
            <person name="Beam J.P."/>
            <person name="Dlakic M."/>
            <person name="Rusch D.B."/>
            <person name="Kozubal M.A."/>
            <person name="Inskeep W.P."/>
        </authorList>
    </citation>
    <scope>NUCLEOTIDE SEQUENCE [LARGE SCALE GENOMIC DNA]</scope>
    <source>
        <strain evidence="2">OSP_D</strain>
    </source>
</reference>
<dbReference type="EMBL" id="NEXE01000010">
    <property type="protein sequence ID" value="PSN92104.1"/>
    <property type="molecule type" value="Genomic_DNA"/>
</dbReference>
<dbReference type="Proteomes" id="UP000240322">
    <property type="component" value="Unassembled WGS sequence"/>
</dbReference>
<dbReference type="GO" id="GO:0016787">
    <property type="term" value="F:hydrolase activity"/>
    <property type="evidence" value="ECO:0007669"/>
    <property type="project" value="InterPro"/>
</dbReference>
<name>A0A2R6B0E5_9ARCH</name>
<dbReference type="PANTHER" id="PTHR43808">
    <property type="entry name" value="ACETYLORNITHINE DEACETYLASE"/>
    <property type="match status" value="1"/>
</dbReference>